<evidence type="ECO:0000313" key="1">
    <source>
        <dbReference type="EMBL" id="KKE82351.1"/>
    </source>
</evidence>
<evidence type="ECO:0000313" key="2">
    <source>
        <dbReference type="Proteomes" id="UP000033434"/>
    </source>
</evidence>
<dbReference type="PATRIC" id="fig|1129367.4.peg.3716"/>
<name>A0A0F6A943_9GAMM</name>
<sequence length="52" mass="5623">MMTLKTKKLKQLSNLEVLSQLHTKQIGGAQYNLAPLGTNTIRGTRPPGTTDG</sequence>
<protein>
    <submittedName>
        <fullName evidence="1">Uncharacterized protein</fullName>
    </submittedName>
</protein>
<dbReference type="AlphaFoldDB" id="A0A0F6A943"/>
<gene>
    <name evidence="1" type="ORF">N479_01875</name>
</gene>
<reference evidence="1 2" key="1">
    <citation type="journal article" date="2015" name="BMC Genomics">
        <title>Genome mining reveals unlocked bioactive potential of marine Gram-negative bacteria.</title>
        <authorList>
            <person name="Machado H."/>
            <person name="Sonnenschein E.C."/>
            <person name="Melchiorsen J."/>
            <person name="Gram L."/>
        </authorList>
    </citation>
    <scope>NUCLEOTIDE SEQUENCE [LARGE SCALE GENOMIC DNA]</scope>
    <source>
        <strain evidence="1 2">S4054</strain>
    </source>
</reference>
<comment type="caution">
    <text evidence="1">The sequence shown here is derived from an EMBL/GenBank/DDBJ whole genome shotgun (WGS) entry which is preliminary data.</text>
</comment>
<dbReference type="EMBL" id="AUXW01000165">
    <property type="protein sequence ID" value="KKE82351.1"/>
    <property type="molecule type" value="Genomic_DNA"/>
</dbReference>
<dbReference type="RefSeq" id="WP_155401396.1">
    <property type="nucleotide sequence ID" value="NZ_AUXW01000165.1"/>
</dbReference>
<organism evidence="1 2">
    <name type="scientific">Pseudoalteromonas luteoviolacea S4054</name>
    <dbReference type="NCBI Taxonomy" id="1129367"/>
    <lineage>
        <taxon>Bacteria</taxon>
        <taxon>Pseudomonadati</taxon>
        <taxon>Pseudomonadota</taxon>
        <taxon>Gammaproteobacteria</taxon>
        <taxon>Alteromonadales</taxon>
        <taxon>Pseudoalteromonadaceae</taxon>
        <taxon>Pseudoalteromonas</taxon>
    </lineage>
</organism>
<accession>A0A0F6A943</accession>
<proteinExistence type="predicted"/>
<dbReference type="Proteomes" id="UP000033434">
    <property type="component" value="Unassembled WGS sequence"/>
</dbReference>